<dbReference type="CDD" id="cd08497">
    <property type="entry name" value="MbnE-like"/>
    <property type="match status" value="1"/>
</dbReference>
<protein>
    <submittedName>
        <fullName evidence="3">ABC transporter substrate-binding protein</fullName>
    </submittedName>
</protein>
<evidence type="ECO:0000256" key="1">
    <source>
        <dbReference type="ARBA" id="ARBA00022729"/>
    </source>
</evidence>
<evidence type="ECO:0000313" key="4">
    <source>
        <dbReference type="Proteomes" id="UP000712673"/>
    </source>
</evidence>
<dbReference type="GO" id="GO:0042884">
    <property type="term" value="P:microcin transport"/>
    <property type="evidence" value="ECO:0007669"/>
    <property type="project" value="TreeGrafter"/>
</dbReference>
<organism evidence="3 4">
    <name type="scientific">Tectimicrobiota bacterium</name>
    <dbReference type="NCBI Taxonomy" id="2528274"/>
    <lineage>
        <taxon>Bacteria</taxon>
        <taxon>Pseudomonadati</taxon>
        <taxon>Nitrospinota/Tectimicrobiota group</taxon>
        <taxon>Candidatus Tectimicrobiota</taxon>
    </lineage>
</organism>
<dbReference type="InterPro" id="IPR000914">
    <property type="entry name" value="SBP_5_dom"/>
</dbReference>
<dbReference type="SUPFAM" id="SSF53850">
    <property type="entry name" value="Periplasmic binding protein-like II"/>
    <property type="match status" value="1"/>
</dbReference>
<dbReference type="PANTHER" id="PTHR30290">
    <property type="entry name" value="PERIPLASMIC BINDING COMPONENT OF ABC TRANSPORTER"/>
    <property type="match status" value="1"/>
</dbReference>
<dbReference type="Gene3D" id="3.10.105.10">
    <property type="entry name" value="Dipeptide-binding Protein, Domain 3"/>
    <property type="match status" value="1"/>
</dbReference>
<dbReference type="AlphaFoldDB" id="A0A937VZ30"/>
<feature type="domain" description="Solute-binding protein family 5" evidence="2">
    <location>
        <begin position="146"/>
        <end position="549"/>
    </location>
</feature>
<proteinExistence type="predicted"/>
<comment type="caution">
    <text evidence="3">The sequence shown here is derived from an EMBL/GenBank/DDBJ whole genome shotgun (WGS) entry which is preliminary data.</text>
</comment>
<reference evidence="3" key="1">
    <citation type="submission" date="2019-03" db="EMBL/GenBank/DDBJ databases">
        <title>Lake Tanganyika Metagenome-Assembled Genomes (MAGs).</title>
        <authorList>
            <person name="Tran P."/>
        </authorList>
    </citation>
    <scope>NUCLEOTIDE SEQUENCE</scope>
    <source>
        <strain evidence="3">K_DeepCast_65m_m2_066</strain>
    </source>
</reference>
<dbReference type="InterPro" id="IPR030678">
    <property type="entry name" value="Peptide/Ni-bd"/>
</dbReference>
<gene>
    <name evidence="3" type="ORF">FJZ47_00460</name>
</gene>
<name>A0A937VZ30_UNCTE</name>
<dbReference type="InterPro" id="IPR039424">
    <property type="entry name" value="SBP_5"/>
</dbReference>
<dbReference type="PIRSF" id="PIRSF002741">
    <property type="entry name" value="MppA"/>
    <property type="match status" value="1"/>
</dbReference>
<evidence type="ECO:0000313" key="3">
    <source>
        <dbReference type="EMBL" id="MBM3222266.1"/>
    </source>
</evidence>
<keyword evidence="1" id="KW-0732">Signal</keyword>
<evidence type="ECO:0000259" key="2">
    <source>
        <dbReference type="Pfam" id="PF00496"/>
    </source>
</evidence>
<dbReference type="GO" id="GO:0030288">
    <property type="term" value="C:outer membrane-bounded periplasmic space"/>
    <property type="evidence" value="ECO:0007669"/>
    <property type="project" value="TreeGrafter"/>
</dbReference>
<dbReference type="GO" id="GO:1904680">
    <property type="term" value="F:peptide transmembrane transporter activity"/>
    <property type="evidence" value="ECO:0007669"/>
    <property type="project" value="TreeGrafter"/>
</dbReference>
<dbReference type="GO" id="GO:0015833">
    <property type="term" value="P:peptide transport"/>
    <property type="evidence" value="ECO:0007669"/>
    <property type="project" value="TreeGrafter"/>
</dbReference>
<dbReference type="PANTHER" id="PTHR30290:SF64">
    <property type="entry name" value="ABC TRANSPORTER PERIPLASMIC BINDING PROTEIN"/>
    <property type="match status" value="1"/>
</dbReference>
<dbReference type="Gene3D" id="3.40.190.10">
    <property type="entry name" value="Periplasmic binding protein-like II"/>
    <property type="match status" value="1"/>
</dbReference>
<dbReference type="GO" id="GO:0043190">
    <property type="term" value="C:ATP-binding cassette (ABC) transporter complex"/>
    <property type="evidence" value="ECO:0007669"/>
    <property type="project" value="InterPro"/>
</dbReference>
<sequence>MSWSSGLYAVLSIVSAAFLQQPPRSLSLWRRAPDAGVWLRRNPPHRWVTLLGLALVTGLWLSPVLASEPQHGLALGAPVKYPRGFAHYDYADPQAVSGGVLTLGSPGSFDKLNPFSLKGRAPMLLSSLVFETLTERSLDEPFAEYGLLAESIQVADDDMSVVYRLRANARFADGRPVTAEDVVFSYTVLRSEAAVPTYRAYYRDVARVEAIDRLTVRVTFVRANRELKMIAGQIPILPKHVYDGKDFGKDFLQQAVGSGPYTVQTFEFGKRIRYQRNPDYWGKTLNLNVGKYNFEAIVVKFYRDATVMLEALKAGEFDFLEINSSKKWAKDVGGEKWDRGYLLKELLPHRNTAGMQGFSFNLRRPIFQQREVRHALALGLDFAWMNSALFYNQYTANVSFFDNSELAATGLPTPEELALLEPWRPHVPPAVFTTPLQGLGTQYPDQRQRLRAAQQLFKSAGWEVRDGVLTESTTGRPMQFTLTLDQPDFQRIAEPYLNNLHKLGVQATMKVVDDAIYERLLRTHDFDMVVAVFPQSQSPGNEQVDFWHSEAADQEGSNNLLGIKHPAVDALVEAIVTADTRPQLLTAVHALDRVLWHEHYVVPQWFIASHRLVYGHKLARPTTLPLYYEPLSFLLYWWIDPTRERALAEARAANRPLIR</sequence>
<dbReference type="EMBL" id="VGLS01000006">
    <property type="protein sequence ID" value="MBM3222266.1"/>
    <property type="molecule type" value="Genomic_DNA"/>
</dbReference>
<dbReference type="Pfam" id="PF00496">
    <property type="entry name" value="SBP_bac_5"/>
    <property type="match status" value="1"/>
</dbReference>
<accession>A0A937VZ30</accession>
<dbReference type="Proteomes" id="UP000712673">
    <property type="component" value="Unassembled WGS sequence"/>
</dbReference>